<proteinExistence type="predicted"/>
<dbReference type="Pfam" id="PF03235">
    <property type="entry name" value="GmrSD_N"/>
    <property type="match status" value="1"/>
</dbReference>
<reference evidence="2 3" key="1">
    <citation type="submission" date="2017-11" db="EMBL/GenBank/DDBJ databases">
        <title>Complete genome sequence of Spiroplasma clarkii CN-5 (DSM 19994).</title>
        <authorList>
            <person name="Tsai Y.-M."/>
            <person name="Chang A."/>
            <person name="Lo W.-S."/>
            <person name="Kuo C.-H."/>
        </authorList>
    </citation>
    <scope>NUCLEOTIDE SEQUENCE [LARGE SCALE GENOMIC DNA]</scope>
    <source>
        <strain evidence="2 3">CN-5</strain>
    </source>
</reference>
<dbReference type="RefSeq" id="WP_100254738.1">
    <property type="nucleotide sequence ID" value="NZ_CP024870.1"/>
</dbReference>
<feature type="domain" description="GmrSD restriction endonucleases N-terminal" evidence="1">
    <location>
        <begin position="9"/>
        <end position="246"/>
    </location>
</feature>
<evidence type="ECO:0000313" key="3">
    <source>
        <dbReference type="Proteomes" id="UP000231179"/>
    </source>
</evidence>
<dbReference type="Proteomes" id="UP000231179">
    <property type="component" value="Chromosome"/>
</dbReference>
<evidence type="ECO:0000313" key="2">
    <source>
        <dbReference type="EMBL" id="ATX71197.1"/>
    </source>
</evidence>
<dbReference type="PANTHER" id="PTHR35149">
    <property type="entry name" value="SLL5132 PROTEIN"/>
    <property type="match status" value="1"/>
</dbReference>
<accession>A0A2K8KHP4</accession>
<dbReference type="InterPro" id="IPR004919">
    <property type="entry name" value="GmrSD_N"/>
</dbReference>
<sequence>MEVKKMRIAEIYEDDVIYEVPYYQRYYEWEKSNVKQFLDDVKEILNVTYKNKTNHFLGILVLREFEDRDKIKKMEVIDGQQRLTTIFLIIKAMNIYYAWINKNIDEELLDSNSLSSKCSELLKLKLILNNEGKDDHTLDEIYKISLIKDDLKVHDFQEFVEKILEKIKFINKKSKIYKNFIVILDWFNANGLDIKEISDFKEKFLNFELASIDVSSFGDNPQNIFESINSKSKKLDNIDLIKNYIFMNIKLNQEQESLYNSYWIKIETSISKKELEDFFKYVVMLKEQMYIEEKDLGVFKVFKKVYKIFDLNSAKCELKNLKYWCMLYMASSIKISNEKLKDVADGYLELDQLKNYINNEFNSSKFTAYSIFFSMFLLDKYLEKRINLKQFKEIIRIVDSYILRWNICINRGNLSSPLLEICALFQDSDSNNLIIKIKEKIKQFSGQFRYFSDQELIARLSNGSISGKIQDILINLLEKKHKFKYKQDVYEEQCNKEHIRPKKIKEVSDWKPEFWGQN</sequence>
<name>A0A2K8KHP4_9MOLU</name>
<evidence type="ECO:0000259" key="1">
    <source>
        <dbReference type="Pfam" id="PF03235"/>
    </source>
</evidence>
<organism evidence="2 3">
    <name type="scientific">Spiroplasma clarkii</name>
    <dbReference type="NCBI Taxonomy" id="2139"/>
    <lineage>
        <taxon>Bacteria</taxon>
        <taxon>Bacillati</taxon>
        <taxon>Mycoplasmatota</taxon>
        <taxon>Mollicutes</taxon>
        <taxon>Entomoplasmatales</taxon>
        <taxon>Spiroplasmataceae</taxon>
        <taxon>Spiroplasma</taxon>
    </lineage>
</organism>
<gene>
    <name evidence="2" type="ORF">SCLAR_v1c08910</name>
</gene>
<dbReference type="EMBL" id="CP024870">
    <property type="protein sequence ID" value="ATX71197.1"/>
    <property type="molecule type" value="Genomic_DNA"/>
</dbReference>
<dbReference type="PANTHER" id="PTHR35149:SF1">
    <property type="entry name" value="DUF5655 DOMAIN-CONTAINING PROTEIN"/>
    <property type="match status" value="1"/>
</dbReference>
<protein>
    <recommendedName>
        <fullName evidence="1">GmrSD restriction endonucleases N-terminal domain-containing protein</fullName>
    </recommendedName>
</protein>
<dbReference type="AlphaFoldDB" id="A0A2K8KHP4"/>
<keyword evidence="3" id="KW-1185">Reference proteome</keyword>